<keyword evidence="4 6" id="KW-1133">Transmembrane helix</keyword>
<comment type="subcellular location">
    <subcellularLocation>
        <location evidence="1 6">Cell membrane</location>
        <topology evidence="1 6">Multi-pass membrane protein</topology>
    </subcellularLocation>
</comment>
<feature type="transmembrane region" description="Helical" evidence="6">
    <location>
        <begin position="283"/>
        <end position="303"/>
    </location>
</feature>
<evidence type="ECO:0000256" key="3">
    <source>
        <dbReference type="ARBA" id="ARBA00022692"/>
    </source>
</evidence>
<feature type="transmembrane region" description="Helical" evidence="6">
    <location>
        <begin position="153"/>
        <end position="175"/>
    </location>
</feature>
<evidence type="ECO:0000256" key="4">
    <source>
        <dbReference type="ARBA" id="ARBA00022989"/>
    </source>
</evidence>
<reference evidence="8 9" key="1">
    <citation type="submission" date="2021-03" db="EMBL/GenBank/DDBJ databases">
        <title>Whole genome sequence of Metabacillus bambusae BG109.</title>
        <authorList>
            <person name="Jeong J.W."/>
        </authorList>
    </citation>
    <scope>NUCLEOTIDE SEQUENCE [LARGE SCALE GENOMIC DNA]</scope>
    <source>
        <strain evidence="8 9">BG109</strain>
    </source>
</reference>
<keyword evidence="9" id="KW-1185">Reference proteome</keyword>
<dbReference type="InterPro" id="IPR027022">
    <property type="entry name" value="ABC_permease_BceB-typ"/>
</dbReference>
<feature type="domain" description="ABC3 transporter permease C-terminal" evidence="7">
    <location>
        <begin position="59"/>
        <end position="177"/>
    </location>
</feature>
<name>A0ABS3N5Z5_9BACI</name>
<keyword evidence="5 6" id="KW-0472">Membrane</keyword>
<comment type="caution">
    <text evidence="8">The sequence shown here is derived from an EMBL/GenBank/DDBJ whole genome shotgun (WGS) entry which is preliminary data.</text>
</comment>
<protein>
    <submittedName>
        <fullName evidence="8">ABC transporter permease</fullName>
    </submittedName>
</protein>
<evidence type="ECO:0000256" key="6">
    <source>
        <dbReference type="PIRNR" id="PIRNR018968"/>
    </source>
</evidence>
<accession>A0ABS3N5Z5</accession>
<dbReference type="Pfam" id="PF02687">
    <property type="entry name" value="FtsX"/>
    <property type="match status" value="1"/>
</dbReference>
<sequence length="627" mass="70896">MTFRQFAFNNVTRNKRLYAAYFLSSMFTVMVFFTFAIFAFHPALTGPEMNKHVTSGLTVAAGIIYVFSFFFVLYSMGSFIQSRKREFGILMIQRMSTRQIRSMVFLENMLIGFFATLGGIALGLVFSKVILLIAENVLVIGTDLNFYLPLKAILATFASFILLFLVISFSVSFLLRSRKLINLIKGNKRSKGEPKASIFLTIVAILLLGCGYITALLAIGMAVTVVMVPVVIVVIIGTYLLFTQLNVYVIRKLKNKEAIFWKKTNMVLFSDLSFRMKDNARTFFMVAIISTVSFCAIGSLFGFQSLITGGLKDTNPYSITYTSFAGSTSKEADIALIEEELSKKKVKTKKANMTLSYFDLSDREVPTLIVKQSDYNHLTELLNTDSIQLENGQALVVGYMLFNNRLAEEMMNEPIELKSGAAKPIEKNESASIPGNLAYYVVTDEDFTQLKEPIEKEDLFIWNAKGAQQELVQVGKILAKNLKKYTEDYQYTSVDYEVYEINKQYGPILFVGLFIGIVFFVSSGSFLYFRLYTDLDEDKQKFQSIAKMGLTEGELKKVLNRQTALLFFAPIVIALIHGAVALTALSNMFQYNLFNESAIVLSIFFLIQVVYFFIVRFFYTKQIRAVI</sequence>
<evidence type="ECO:0000256" key="1">
    <source>
        <dbReference type="ARBA" id="ARBA00004651"/>
    </source>
</evidence>
<evidence type="ECO:0000259" key="7">
    <source>
        <dbReference type="Pfam" id="PF02687"/>
    </source>
</evidence>
<feature type="transmembrane region" description="Helical" evidence="6">
    <location>
        <begin position="196"/>
        <end position="215"/>
    </location>
</feature>
<feature type="transmembrane region" description="Helical" evidence="6">
    <location>
        <begin position="564"/>
        <end position="585"/>
    </location>
</feature>
<evidence type="ECO:0000256" key="5">
    <source>
        <dbReference type="ARBA" id="ARBA00023136"/>
    </source>
</evidence>
<evidence type="ECO:0000313" key="9">
    <source>
        <dbReference type="Proteomes" id="UP000663981"/>
    </source>
</evidence>
<keyword evidence="2 6" id="KW-1003">Cell membrane</keyword>
<feature type="transmembrane region" description="Helical" evidence="6">
    <location>
        <begin position="221"/>
        <end position="242"/>
    </location>
</feature>
<keyword evidence="3 6" id="KW-0812">Transmembrane</keyword>
<dbReference type="Proteomes" id="UP000663981">
    <property type="component" value="Unassembled WGS sequence"/>
</dbReference>
<dbReference type="PANTHER" id="PTHR46795">
    <property type="entry name" value="ABC TRANSPORTER PERMEASE-RELATED-RELATED"/>
    <property type="match status" value="1"/>
</dbReference>
<feature type="transmembrane region" description="Helical" evidence="6">
    <location>
        <begin position="20"/>
        <end position="40"/>
    </location>
</feature>
<dbReference type="InterPro" id="IPR003838">
    <property type="entry name" value="ABC3_permease_C"/>
</dbReference>
<feature type="transmembrane region" description="Helical" evidence="6">
    <location>
        <begin position="103"/>
        <end position="133"/>
    </location>
</feature>
<dbReference type="InterPro" id="IPR052536">
    <property type="entry name" value="ABC-4_Integral_Memb_Prot"/>
</dbReference>
<dbReference type="PIRSF" id="PIRSF018968">
    <property type="entry name" value="ABC_permease_BceB"/>
    <property type="match status" value="1"/>
</dbReference>
<comment type="similarity">
    <text evidence="6">Belongs to the ABC-4 integral membrane protein family.</text>
</comment>
<evidence type="ECO:0000256" key="2">
    <source>
        <dbReference type="ARBA" id="ARBA00022475"/>
    </source>
</evidence>
<feature type="transmembrane region" description="Helical" evidence="6">
    <location>
        <begin position="60"/>
        <end position="82"/>
    </location>
</feature>
<proteinExistence type="inferred from homology"/>
<organism evidence="8 9">
    <name type="scientific">Metabacillus bambusae</name>
    <dbReference type="NCBI Taxonomy" id="2795218"/>
    <lineage>
        <taxon>Bacteria</taxon>
        <taxon>Bacillati</taxon>
        <taxon>Bacillota</taxon>
        <taxon>Bacilli</taxon>
        <taxon>Bacillales</taxon>
        <taxon>Bacillaceae</taxon>
        <taxon>Metabacillus</taxon>
    </lineage>
</organism>
<dbReference type="RefSeq" id="WP_207980623.1">
    <property type="nucleotide sequence ID" value="NZ_JAGDEL010000016.1"/>
</dbReference>
<dbReference type="EMBL" id="JAGDEL010000016">
    <property type="protein sequence ID" value="MBO1513672.1"/>
    <property type="molecule type" value="Genomic_DNA"/>
</dbReference>
<dbReference type="PANTHER" id="PTHR46795:SF2">
    <property type="entry name" value="ABC TRANSPORTER, PERMEASE PROTEIN"/>
    <property type="match status" value="1"/>
</dbReference>
<keyword evidence="6" id="KW-0813">Transport</keyword>
<feature type="transmembrane region" description="Helical" evidence="6">
    <location>
        <begin position="597"/>
        <end position="619"/>
    </location>
</feature>
<evidence type="ECO:0000313" key="8">
    <source>
        <dbReference type="EMBL" id="MBO1513672.1"/>
    </source>
</evidence>
<gene>
    <name evidence="8" type="ORF">I7822_18765</name>
</gene>
<feature type="transmembrane region" description="Helical" evidence="6">
    <location>
        <begin position="508"/>
        <end position="529"/>
    </location>
</feature>